<feature type="compositionally biased region" description="Low complexity" evidence="8">
    <location>
        <begin position="103"/>
        <end position="113"/>
    </location>
</feature>
<comment type="caution">
    <text evidence="11">The sequence shown here is derived from an EMBL/GenBank/DDBJ whole genome shotgun (WGS) entry which is preliminary data.</text>
</comment>
<evidence type="ECO:0000256" key="7">
    <source>
        <dbReference type="PROSITE-ProRule" id="PRU01232"/>
    </source>
</evidence>
<protein>
    <submittedName>
        <fullName evidence="11">Chaplin</fullName>
    </submittedName>
</protein>
<feature type="compositionally biased region" description="Low complexity" evidence="8">
    <location>
        <begin position="250"/>
        <end position="269"/>
    </location>
</feature>
<dbReference type="InterPro" id="IPR005528">
    <property type="entry name" value="ChpA-H"/>
</dbReference>
<evidence type="ECO:0000256" key="8">
    <source>
        <dbReference type="SAM" id="MobiDB-lite"/>
    </source>
</evidence>
<evidence type="ECO:0000256" key="3">
    <source>
        <dbReference type="ARBA" id="ARBA00022525"/>
    </source>
</evidence>
<evidence type="ECO:0000313" key="12">
    <source>
        <dbReference type="Proteomes" id="UP001596083"/>
    </source>
</evidence>
<keyword evidence="12" id="KW-1185">Reference proteome</keyword>
<feature type="region of interest" description="Disordered" evidence="8">
    <location>
        <begin position="148"/>
        <end position="269"/>
    </location>
</feature>
<feature type="domain" description="Chaplin" evidence="10">
    <location>
        <begin position="39"/>
        <end position="79"/>
    </location>
</feature>
<evidence type="ECO:0000256" key="9">
    <source>
        <dbReference type="SAM" id="SignalP"/>
    </source>
</evidence>
<evidence type="ECO:0000259" key="10">
    <source>
        <dbReference type="PROSITE" id="PS51884"/>
    </source>
</evidence>
<keyword evidence="2" id="KW-0134">Cell wall</keyword>
<evidence type="ECO:0000256" key="2">
    <source>
        <dbReference type="ARBA" id="ARBA00022512"/>
    </source>
</evidence>
<dbReference type="EMBL" id="JBHSPB010000001">
    <property type="protein sequence ID" value="MFC5718671.1"/>
    <property type="molecule type" value="Genomic_DNA"/>
</dbReference>
<keyword evidence="5" id="KW-0130">Cell adhesion</keyword>
<name>A0ABW0YQ46_9ACTN</name>
<keyword evidence="3" id="KW-0964">Secreted</keyword>
<keyword evidence="4 9" id="KW-0732">Signal</keyword>
<feature type="region of interest" description="Disordered" evidence="8">
    <location>
        <begin position="77"/>
        <end position="117"/>
    </location>
</feature>
<dbReference type="Proteomes" id="UP001596083">
    <property type="component" value="Unassembled WGS sequence"/>
</dbReference>
<evidence type="ECO:0000256" key="6">
    <source>
        <dbReference type="ARBA" id="ARBA00023087"/>
    </source>
</evidence>
<accession>A0ABW0YQ46</accession>
<comment type="subcellular location">
    <subcellularLocation>
        <location evidence="1">Secreted</location>
        <location evidence="1">Cell wall</location>
    </subcellularLocation>
</comment>
<gene>
    <name evidence="11" type="ORF">ACFP1Z_00565</name>
</gene>
<keyword evidence="6 7" id="KW-0034">Amyloid</keyword>
<reference evidence="12" key="1">
    <citation type="journal article" date="2019" name="Int. J. Syst. Evol. Microbiol.">
        <title>The Global Catalogue of Microorganisms (GCM) 10K type strain sequencing project: providing services to taxonomists for standard genome sequencing and annotation.</title>
        <authorList>
            <consortium name="The Broad Institute Genomics Platform"/>
            <consortium name="The Broad Institute Genome Sequencing Center for Infectious Disease"/>
            <person name="Wu L."/>
            <person name="Ma J."/>
        </authorList>
    </citation>
    <scope>NUCLEOTIDE SEQUENCE [LARGE SCALE GENOMIC DNA]</scope>
    <source>
        <strain evidence="12">CGMCC 4.7304</strain>
    </source>
</reference>
<feature type="signal peptide" evidence="9">
    <location>
        <begin position="1"/>
        <end position="28"/>
    </location>
</feature>
<sequence>MRQATKKGLLTAAAATGMLAMTGGMAHADSGAQGAATGSPGVLSGNVVQAPVHVPVNACGNTVNVVGAMNSATGNHCHNGGEGTGRHRKGDHQGHEGHGGHHSGAARGEAAGSPGVVSGNVVQAPVTVPVNACGNSINVAGVGNSAHDNDCVNQGDHGRDTGEHHAHKPPHQPPGHENPPCDDDHHHGHQPPAGHDHDRTPPAHHNPGDHQPGTHTPGEGETSGEHRPQAPHTPLTPAHHHVPGTAVKSAHAPAVEAAAEAPQHHAAQLAHTGAGELGMAGAASAAMLLGGAALYRRARAGQN</sequence>
<dbReference type="RefSeq" id="WP_390313637.1">
    <property type="nucleotide sequence ID" value="NZ_JBHSPB010000001.1"/>
</dbReference>
<evidence type="ECO:0000256" key="5">
    <source>
        <dbReference type="ARBA" id="ARBA00022889"/>
    </source>
</evidence>
<evidence type="ECO:0000256" key="4">
    <source>
        <dbReference type="ARBA" id="ARBA00022729"/>
    </source>
</evidence>
<feature type="domain" description="Chaplin" evidence="10">
    <location>
        <begin position="113"/>
        <end position="153"/>
    </location>
</feature>
<proteinExistence type="predicted"/>
<evidence type="ECO:0000256" key="1">
    <source>
        <dbReference type="ARBA" id="ARBA00004191"/>
    </source>
</evidence>
<feature type="chain" id="PRO_5046753392" evidence="9">
    <location>
        <begin position="29"/>
        <end position="303"/>
    </location>
</feature>
<dbReference type="PROSITE" id="PS51884">
    <property type="entry name" value="CHAPLIN"/>
    <property type="match status" value="2"/>
</dbReference>
<dbReference type="Pfam" id="PF03777">
    <property type="entry name" value="ChpA-C"/>
    <property type="match status" value="2"/>
</dbReference>
<evidence type="ECO:0000313" key="11">
    <source>
        <dbReference type="EMBL" id="MFC5718671.1"/>
    </source>
</evidence>
<organism evidence="11 12">
    <name type="scientific">Streptomyces gamaensis</name>
    <dbReference type="NCBI Taxonomy" id="1763542"/>
    <lineage>
        <taxon>Bacteria</taxon>
        <taxon>Bacillati</taxon>
        <taxon>Actinomycetota</taxon>
        <taxon>Actinomycetes</taxon>
        <taxon>Kitasatosporales</taxon>
        <taxon>Streptomycetaceae</taxon>
        <taxon>Streptomyces</taxon>
    </lineage>
</organism>